<dbReference type="PANTHER" id="PTHR43328">
    <property type="entry name" value="ACETYLTRANSFERASE-RELATED"/>
    <property type="match status" value="1"/>
</dbReference>
<organism evidence="2 3">
    <name type="scientific">Candidatus Erysipelatoclostridium merdavium</name>
    <dbReference type="NCBI Taxonomy" id="2838566"/>
    <lineage>
        <taxon>Bacteria</taxon>
        <taxon>Bacillati</taxon>
        <taxon>Bacillota</taxon>
        <taxon>Erysipelotrichia</taxon>
        <taxon>Erysipelotrichales</taxon>
        <taxon>Erysipelotrichales incertae sedis</taxon>
    </lineage>
</organism>
<dbReference type="Proteomes" id="UP000886724">
    <property type="component" value="Unassembled WGS sequence"/>
</dbReference>
<dbReference type="SUPFAM" id="SSF55729">
    <property type="entry name" value="Acyl-CoA N-acyltransferases (Nat)"/>
    <property type="match status" value="1"/>
</dbReference>
<reference evidence="2" key="1">
    <citation type="journal article" date="2021" name="PeerJ">
        <title>Extensive microbial diversity within the chicken gut microbiome revealed by metagenomics and culture.</title>
        <authorList>
            <person name="Gilroy R."/>
            <person name="Ravi A."/>
            <person name="Getino M."/>
            <person name="Pursley I."/>
            <person name="Horton D.L."/>
            <person name="Alikhan N.F."/>
            <person name="Baker D."/>
            <person name="Gharbi K."/>
            <person name="Hall N."/>
            <person name="Watson M."/>
            <person name="Adriaenssens E.M."/>
            <person name="Foster-Nyarko E."/>
            <person name="Jarju S."/>
            <person name="Secka A."/>
            <person name="Antonio M."/>
            <person name="Oren A."/>
            <person name="Chaudhuri R.R."/>
            <person name="La Ragione R."/>
            <person name="Hildebrand F."/>
            <person name="Pallen M.J."/>
        </authorList>
    </citation>
    <scope>NUCLEOTIDE SEQUENCE</scope>
    <source>
        <strain evidence="2">ChiGjej1B1-14440</strain>
    </source>
</reference>
<sequence length="178" mass="20673">MKIQLRPYILQDQNQLVLLANNPNVSANLNDQFPYPFTNQDALNCINKANQPNSRIIEFAITVDQIFCGAISFTFGHDIYSHCGEIGYWLGQPYWNLGIMNQAIKQMIEYIFTNYDTKIIVARVFSRNLASKKILVKNNFELLVSLKNYGYKRGEFLNIELYELTIEKYQLSLKNQSI</sequence>
<dbReference type="InterPro" id="IPR016181">
    <property type="entry name" value="Acyl_CoA_acyltransferase"/>
</dbReference>
<evidence type="ECO:0000313" key="2">
    <source>
        <dbReference type="EMBL" id="HIX81571.1"/>
    </source>
</evidence>
<name>A0A9D1XLV7_9FIRM</name>
<accession>A0A9D1XLV7</accession>
<dbReference type="EMBL" id="DXET01000140">
    <property type="protein sequence ID" value="HIX81571.1"/>
    <property type="molecule type" value="Genomic_DNA"/>
</dbReference>
<evidence type="ECO:0000313" key="3">
    <source>
        <dbReference type="Proteomes" id="UP000886724"/>
    </source>
</evidence>
<feature type="domain" description="N-acetyltransferase" evidence="1">
    <location>
        <begin position="3"/>
        <end position="140"/>
    </location>
</feature>
<comment type="caution">
    <text evidence="2">The sequence shown here is derived from an EMBL/GenBank/DDBJ whole genome shotgun (WGS) entry which is preliminary data.</text>
</comment>
<dbReference type="PANTHER" id="PTHR43328:SF1">
    <property type="entry name" value="N-ACETYLTRANSFERASE DOMAIN-CONTAINING PROTEIN"/>
    <property type="match status" value="1"/>
</dbReference>
<reference evidence="2" key="2">
    <citation type="submission" date="2021-04" db="EMBL/GenBank/DDBJ databases">
        <authorList>
            <person name="Gilroy R."/>
        </authorList>
    </citation>
    <scope>NUCLEOTIDE SEQUENCE</scope>
    <source>
        <strain evidence="2">ChiGjej1B1-14440</strain>
    </source>
</reference>
<dbReference type="Pfam" id="PF13302">
    <property type="entry name" value="Acetyltransf_3"/>
    <property type="match status" value="1"/>
</dbReference>
<dbReference type="GO" id="GO:0016747">
    <property type="term" value="F:acyltransferase activity, transferring groups other than amino-acyl groups"/>
    <property type="evidence" value="ECO:0007669"/>
    <property type="project" value="InterPro"/>
</dbReference>
<dbReference type="InterPro" id="IPR000182">
    <property type="entry name" value="GNAT_dom"/>
</dbReference>
<evidence type="ECO:0000259" key="1">
    <source>
        <dbReference type="Pfam" id="PF13302"/>
    </source>
</evidence>
<dbReference type="Gene3D" id="3.40.630.30">
    <property type="match status" value="1"/>
</dbReference>
<gene>
    <name evidence="2" type="ORF">H9980_06330</name>
</gene>
<protein>
    <submittedName>
        <fullName evidence="2">GNAT family N-acetyltransferase</fullName>
    </submittedName>
</protein>
<proteinExistence type="predicted"/>
<dbReference type="AlphaFoldDB" id="A0A9D1XLV7"/>